<dbReference type="Pfam" id="PF13487">
    <property type="entry name" value="HD_5"/>
    <property type="match status" value="2"/>
</dbReference>
<dbReference type="SMART" id="SM00471">
    <property type="entry name" value="HDc"/>
    <property type="match status" value="2"/>
</dbReference>
<feature type="domain" description="HD-GYP" evidence="2">
    <location>
        <begin position="21"/>
        <end position="206"/>
    </location>
</feature>
<feature type="domain" description="HD-GYP" evidence="2">
    <location>
        <begin position="225"/>
        <end position="419"/>
    </location>
</feature>
<dbReference type="RefSeq" id="WP_173679952.1">
    <property type="nucleotide sequence ID" value="NZ_JAAZWO010000049.1"/>
</dbReference>
<evidence type="ECO:0000259" key="1">
    <source>
        <dbReference type="PROSITE" id="PS51831"/>
    </source>
</evidence>
<dbReference type="PROSITE" id="PS51831">
    <property type="entry name" value="HD"/>
    <property type="match status" value="1"/>
</dbReference>
<comment type="caution">
    <text evidence="3">The sequence shown here is derived from an EMBL/GenBank/DDBJ whole genome shotgun (WGS) entry which is preliminary data.</text>
</comment>
<evidence type="ECO:0000313" key="4">
    <source>
        <dbReference type="Proteomes" id="UP000563151"/>
    </source>
</evidence>
<evidence type="ECO:0000259" key="2">
    <source>
        <dbReference type="PROSITE" id="PS51832"/>
    </source>
</evidence>
<dbReference type="InterPro" id="IPR003607">
    <property type="entry name" value="HD/PDEase_dom"/>
</dbReference>
<dbReference type="NCBIfam" id="TIGR00277">
    <property type="entry name" value="HDIG"/>
    <property type="match status" value="1"/>
</dbReference>
<dbReference type="InterPro" id="IPR037522">
    <property type="entry name" value="HD_GYP_dom"/>
</dbReference>
<dbReference type="EMBL" id="JAAZWO010000049">
    <property type="protein sequence ID" value="MBC2400106.1"/>
    <property type="molecule type" value="Genomic_DNA"/>
</dbReference>
<dbReference type="InterPro" id="IPR006675">
    <property type="entry name" value="HDIG_dom"/>
</dbReference>
<dbReference type="Gene3D" id="1.10.3210.10">
    <property type="entry name" value="Hypothetical protein af1432"/>
    <property type="match status" value="2"/>
</dbReference>
<evidence type="ECO:0000313" key="3">
    <source>
        <dbReference type="EMBL" id="MBC2400106.1"/>
    </source>
</evidence>
<feature type="domain" description="HD" evidence="1">
    <location>
        <begin position="43"/>
        <end position="156"/>
    </location>
</feature>
<dbReference type="PANTHER" id="PTHR43155:SF1">
    <property type="entry name" value="3'3'-CGAMP-SPECIFIC PHOSPHODIESTERASE 1"/>
    <property type="match status" value="1"/>
</dbReference>
<dbReference type="SUPFAM" id="SSF109604">
    <property type="entry name" value="HD-domain/PDEase-like"/>
    <property type="match status" value="2"/>
</dbReference>
<protein>
    <submittedName>
        <fullName evidence="3">HD-GYP domain-containing protein</fullName>
    </submittedName>
</protein>
<accession>A0A923J2B9</accession>
<keyword evidence="4" id="KW-1185">Reference proteome</keyword>
<organism evidence="3 4">
    <name type="scientific">Clostridium tetanomorphum</name>
    <dbReference type="NCBI Taxonomy" id="1553"/>
    <lineage>
        <taxon>Bacteria</taxon>
        <taxon>Bacillati</taxon>
        <taxon>Bacillota</taxon>
        <taxon>Clostridia</taxon>
        <taxon>Eubacteriales</taxon>
        <taxon>Clostridiaceae</taxon>
        <taxon>Clostridium</taxon>
    </lineage>
</organism>
<dbReference type="InterPro" id="IPR006674">
    <property type="entry name" value="HD_domain"/>
</dbReference>
<dbReference type="PROSITE" id="PS51832">
    <property type="entry name" value="HD_GYP"/>
    <property type="match status" value="2"/>
</dbReference>
<dbReference type="CDD" id="cd00077">
    <property type="entry name" value="HDc"/>
    <property type="match status" value="2"/>
</dbReference>
<proteinExistence type="predicted"/>
<gene>
    <name evidence="3" type="ORF">HGG79_20470</name>
</gene>
<dbReference type="Proteomes" id="UP000563151">
    <property type="component" value="Unassembled WGS sequence"/>
</dbReference>
<dbReference type="PANTHER" id="PTHR43155">
    <property type="entry name" value="CYCLIC DI-GMP PHOSPHODIESTERASE PA4108-RELATED"/>
    <property type="match status" value="1"/>
</dbReference>
<reference evidence="3 4" key="1">
    <citation type="submission" date="2020-04" db="EMBL/GenBank/DDBJ databases">
        <title>Genomic insights into acetone-butanol-ethanol (ABE) fermentation by sequencing solventogenic clostridia strains.</title>
        <authorList>
            <person name="Brown S."/>
        </authorList>
    </citation>
    <scope>NUCLEOTIDE SEQUENCE [LARGE SCALE GENOMIC DNA]</scope>
    <source>
        <strain evidence="3 4">DJ011</strain>
    </source>
</reference>
<name>A0A923J2B9_CLOTT</name>
<dbReference type="AlphaFoldDB" id="A0A923J2B9"/>
<sequence length="419" mass="47959">MKINLDKVIRSISIALDLAEISSIDGTNIIEDVSNINFSEHKFMHHAQRTTYICLEIASQLNLDENTKKLIYVSALLHDIGAANFLNMSHSYNAFIKEHCIIGANITKNFPILSNLSEIILYHHENYDGTGSMGLHEDDIPIESQIIRLADLVELLYTEKSPSFKQKNRIINWVNEHRGKIFSSQLVDAFINCSKKDSFWFNVHNIQYMEFILDTIAPNLNTYLDLDNFEKIAYIFSEIIDNKSKFTARHSRDISNLAYNVSKYLKYPEEKCRKMRIAGLLHDIGKLAIPSKILDKNSSLSPDEFSIIKSHVYYTKLILDRIGDIPDISEWASNHHEKLNGNGYPRSLSAEDISEESRIMAVCDIYQALTEDRPYRNGLNNERAFSIMDGMVVDGFICEKSLTYLKNSLGYRSGNFSES</sequence>